<protein>
    <submittedName>
        <fullName evidence="4">Uncharacterized protein</fullName>
    </submittedName>
</protein>
<dbReference type="PANTHER" id="PTHR46796">
    <property type="entry name" value="HTH-TYPE TRANSCRIPTIONAL ACTIVATOR RHAS-RELATED"/>
    <property type="match status" value="1"/>
</dbReference>
<dbReference type="InterPro" id="IPR050204">
    <property type="entry name" value="AraC_XylS_family_regulators"/>
</dbReference>
<keyword evidence="2" id="KW-0238">DNA-binding</keyword>
<accession>A0A2T1DA51</accession>
<evidence type="ECO:0000256" key="3">
    <source>
        <dbReference type="ARBA" id="ARBA00023163"/>
    </source>
</evidence>
<keyword evidence="5" id="KW-1185">Reference proteome</keyword>
<gene>
    <name evidence="4" type="ORF">C7B65_18790</name>
</gene>
<proteinExistence type="predicted"/>
<organism evidence="4 5">
    <name type="scientific">Phormidesmis priestleyi ULC007</name>
    <dbReference type="NCBI Taxonomy" id="1920490"/>
    <lineage>
        <taxon>Bacteria</taxon>
        <taxon>Bacillati</taxon>
        <taxon>Cyanobacteriota</taxon>
        <taxon>Cyanophyceae</taxon>
        <taxon>Leptolyngbyales</taxon>
        <taxon>Leptolyngbyaceae</taxon>
        <taxon>Phormidesmis</taxon>
    </lineage>
</organism>
<dbReference type="GO" id="GO:0080090">
    <property type="term" value="P:regulation of primary metabolic process"/>
    <property type="evidence" value="ECO:0007669"/>
    <property type="project" value="UniProtKB-ARBA"/>
</dbReference>
<name>A0A2T1DA51_9CYAN</name>
<keyword evidence="1" id="KW-0805">Transcription regulation</keyword>
<evidence type="ECO:0000313" key="5">
    <source>
        <dbReference type="Proteomes" id="UP000238634"/>
    </source>
</evidence>
<reference evidence="4 5" key="1">
    <citation type="submission" date="2018-02" db="EMBL/GenBank/DDBJ databases">
        <authorList>
            <person name="Cohen D.B."/>
            <person name="Kent A.D."/>
        </authorList>
    </citation>
    <scope>NUCLEOTIDE SEQUENCE [LARGE SCALE GENOMIC DNA]</scope>
    <source>
        <strain evidence="4 5">ULC007</strain>
    </source>
</reference>
<dbReference type="GO" id="GO:0003677">
    <property type="term" value="F:DNA binding"/>
    <property type="evidence" value="ECO:0007669"/>
    <property type="project" value="UniProtKB-KW"/>
</dbReference>
<dbReference type="OrthoDB" id="516574at2"/>
<dbReference type="EMBL" id="PVWG01000029">
    <property type="protein sequence ID" value="PSB17326.1"/>
    <property type="molecule type" value="Genomic_DNA"/>
</dbReference>
<evidence type="ECO:0000256" key="2">
    <source>
        <dbReference type="ARBA" id="ARBA00023125"/>
    </source>
</evidence>
<sequence>MTQQDALIQSILRTLKVETERSGMAGQLLVDSLRTALAIHLLRKYCTTYPKLSSDSNGLSQSSLKQVIEYIHEHLHQDLRLVQLSAIAQISSYHQRNG</sequence>
<dbReference type="STRING" id="1920490.GCA_001895925_01833"/>
<dbReference type="Proteomes" id="UP000238634">
    <property type="component" value="Unassembled WGS sequence"/>
</dbReference>
<dbReference type="AlphaFoldDB" id="A0A2T1DA51"/>
<evidence type="ECO:0000313" key="4">
    <source>
        <dbReference type="EMBL" id="PSB17326.1"/>
    </source>
</evidence>
<dbReference type="RefSeq" id="WP_073074263.1">
    <property type="nucleotide sequence ID" value="NZ_MPPI01000033.1"/>
</dbReference>
<comment type="caution">
    <text evidence="4">The sequence shown here is derived from an EMBL/GenBank/DDBJ whole genome shotgun (WGS) entry which is preliminary data.</text>
</comment>
<dbReference type="Gene3D" id="1.10.10.60">
    <property type="entry name" value="Homeodomain-like"/>
    <property type="match status" value="1"/>
</dbReference>
<evidence type="ECO:0000256" key="1">
    <source>
        <dbReference type="ARBA" id="ARBA00023015"/>
    </source>
</evidence>
<reference evidence="4 5" key="2">
    <citation type="submission" date="2018-03" db="EMBL/GenBank/DDBJ databases">
        <title>The ancient ancestry and fast evolution of plastids.</title>
        <authorList>
            <person name="Moore K.R."/>
            <person name="Magnabosco C."/>
            <person name="Momper L."/>
            <person name="Gold D.A."/>
            <person name="Bosak T."/>
            <person name="Fournier G.P."/>
        </authorList>
    </citation>
    <scope>NUCLEOTIDE SEQUENCE [LARGE SCALE GENOMIC DNA]</scope>
    <source>
        <strain evidence="4 5">ULC007</strain>
    </source>
</reference>
<keyword evidence="3" id="KW-0804">Transcription</keyword>
<dbReference type="PANTHER" id="PTHR46796:SF6">
    <property type="entry name" value="ARAC SUBFAMILY"/>
    <property type="match status" value="1"/>
</dbReference>